<dbReference type="InterPro" id="IPR036020">
    <property type="entry name" value="WW_dom_sf"/>
</dbReference>
<feature type="region of interest" description="Disordered" evidence="2">
    <location>
        <begin position="487"/>
        <end position="516"/>
    </location>
</feature>
<feature type="compositionally biased region" description="Pro residues" evidence="2">
    <location>
        <begin position="334"/>
        <end position="346"/>
    </location>
</feature>
<name>A0AAD5DZN5_9CHLO</name>
<keyword evidence="1" id="KW-0677">Repeat</keyword>
<feature type="compositionally biased region" description="Gly residues" evidence="2">
    <location>
        <begin position="494"/>
        <end position="516"/>
    </location>
</feature>
<keyword evidence="6" id="KW-1185">Reference proteome</keyword>
<protein>
    <submittedName>
        <fullName evidence="5">Uncharacterized protein</fullName>
    </submittedName>
</protein>
<dbReference type="InterPro" id="IPR036517">
    <property type="entry name" value="FF_domain_sf"/>
</dbReference>
<feature type="domain" description="WW" evidence="3">
    <location>
        <begin position="60"/>
        <end position="93"/>
    </location>
</feature>
<dbReference type="GO" id="GO:0070063">
    <property type="term" value="F:RNA polymerase binding"/>
    <property type="evidence" value="ECO:0007669"/>
    <property type="project" value="InterPro"/>
</dbReference>
<dbReference type="PROSITE" id="PS50020">
    <property type="entry name" value="WW_DOMAIN_2"/>
    <property type="match status" value="2"/>
</dbReference>
<feature type="region of interest" description="Disordered" evidence="2">
    <location>
        <begin position="809"/>
        <end position="867"/>
    </location>
</feature>
<comment type="caution">
    <text evidence="5">The sequence shown here is derived from an EMBL/GenBank/DDBJ whole genome shotgun (WGS) entry which is preliminary data.</text>
</comment>
<dbReference type="Gene3D" id="1.10.10.440">
    <property type="entry name" value="FF domain"/>
    <property type="match status" value="3"/>
</dbReference>
<feature type="compositionally biased region" description="Pro residues" evidence="2">
    <location>
        <begin position="1"/>
        <end position="43"/>
    </location>
</feature>
<feature type="compositionally biased region" description="Pro residues" evidence="2">
    <location>
        <begin position="282"/>
        <end position="327"/>
    </location>
</feature>
<feature type="region of interest" description="Disordered" evidence="2">
    <location>
        <begin position="1"/>
        <end position="66"/>
    </location>
</feature>
<feature type="compositionally biased region" description="Basic and acidic residues" evidence="2">
    <location>
        <begin position="51"/>
        <end position="63"/>
    </location>
</feature>
<feature type="compositionally biased region" description="Acidic residues" evidence="2">
    <location>
        <begin position="262"/>
        <end position="274"/>
    </location>
</feature>
<dbReference type="InterPro" id="IPR001202">
    <property type="entry name" value="WW_dom"/>
</dbReference>
<dbReference type="PROSITE" id="PS51676">
    <property type="entry name" value="FF"/>
    <property type="match status" value="2"/>
</dbReference>
<dbReference type="Pfam" id="PF01846">
    <property type="entry name" value="FF"/>
    <property type="match status" value="2"/>
</dbReference>
<feature type="compositionally biased region" description="Acidic residues" evidence="2">
    <location>
        <begin position="243"/>
        <end position="255"/>
    </location>
</feature>
<dbReference type="Proteomes" id="UP001205105">
    <property type="component" value="Unassembled WGS sequence"/>
</dbReference>
<feature type="domain" description="FF" evidence="4">
    <location>
        <begin position="428"/>
        <end position="485"/>
    </location>
</feature>
<sequence>MPPPGYMPHHGMPPPYGGPPGAPPLARPPPARPPHVRPPPGRPAGPGAAAAKRDEEEKQRRAAEAWSAYKSEDGSVYYYNQVTGESSWERPADFKGDVEKASSNPVPVSTEKIPGTDWQEVTCDDGKKYWYNPKSEETTWHIPPEVEAQAALRLDPVKAKMLERAKAMGAQVAPEYAAGALASSMDAVPWLLMVLVDWLAACGDLAFISYPILPPPILPFAAVGGPGGAAGAAEEDDFDVTFTEDDLGLGGEEAEPQAAPDAEPEAEAAPEAEADAAAAHAAPPPAGPPPGSMPPPHMPSPHVPPPHMPPPPHMGHPPHMPPPPMPPGQQHWPGQPPRPGMPPHPGMPHHHGGMPPRLSMPPPPRPPQYKQPPPAHPAQPRPPAPQQHQQPQPQPQHKQQQAQQGGLPSYLPAPPEAPGKTGYGPSGYMPVAEAMAAFKALLAEKGVHAFSRYERELPKLQGDKRFKYIPSVTERKAVFEEYCKEAGTSKKGGKAGGAGGKFAAGSGSSGGAGGKAGTAQFEALLDEMQAACSASEREEGVPAWGPDATLAQLQARWGSDPRWGAATAAQRQAALDKRLAAWRKQAEADYRVLLKEQRVSAGSRWSRTKDDLAEDPRYQALPRDDREDLFRAYVAELAKAEDRERQLEAKQREAERRAESERRAADQRRRTAARADALAHFKALLQELHLAPDARWVDYADRINRDAQGRGSNSALERGEAEALFREHVQELYEEVLEGFLDLLDQELKPLIPSRDDEYQFGLPKPLSRWRDAEPLLEDDACCTRMPPDFRERVWRRYVDDELWNRDHPHQRVRTQRKPPKEEEPEPEERGAGARRPRPPSLEDGGGLDKAYMREYLDPEAKRARRD</sequence>
<dbReference type="Gene3D" id="2.20.70.10">
    <property type="match status" value="2"/>
</dbReference>
<dbReference type="Pfam" id="PF00397">
    <property type="entry name" value="WW"/>
    <property type="match status" value="1"/>
</dbReference>
<dbReference type="InterPro" id="IPR045148">
    <property type="entry name" value="TCRG1-like"/>
</dbReference>
<evidence type="ECO:0000313" key="6">
    <source>
        <dbReference type="Proteomes" id="UP001205105"/>
    </source>
</evidence>
<dbReference type="GO" id="GO:0005634">
    <property type="term" value="C:nucleus"/>
    <property type="evidence" value="ECO:0007669"/>
    <property type="project" value="TreeGrafter"/>
</dbReference>
<dbReference type="AlphaFoldDB" id="A0AAD5DZN5"/>
<feature type="compositionally biased region" description="Basic and acidic residues" evidence="2">
    <location>
        <begin position="851"/>
        <end position="867"/>
    </location>
</feature>
<reference evidence="5" key="1">
    <citation type="submission" date="2020-11" db="EMBL/GenBank/DDBJ databases">
        <title>Chlorella ohadii genome sequencing and assembly.</title>
        <authorList>
            <person name="Murik O."/>
            <person name="Treves H."/>
            <person name="Kedem I."/>
            <person name="Shotland Y."/>
            <person name="Kaplan A."/>
        </authorList>
    </citation>
    <scope>NUCLEOTIDE SEQUENCE</scope>
    <source>
        <strain evidence="5">1</strain>
    </source>
</reference>
<evidence type="ECO:0000259" key="3">
    <source>
        <dbReference type="PROSITE" id="PS50020"/>
    </source>
</evidence>
<dbReference type="PANTHER" id="PTHR15377:SF3">
    <property type="entry name" value="WW DOMAIN-CONTAINING PROTEIN"/>
    <property type="match status" value="1"/>
</dbReference>
<evidence type="ECO:0000256" key="2">
    <source>
        <dbReference type="SAM" id="MobiDB-lite"/>
    </source>
</evidence>
<organism evidence="5 6">
    <name type="scientific">Chlorella ohadii</name>
    <dbReference type="NCBI Taxonomy" id="2649997"/>
    <lineage>
        <taxon>Eukaryota</taxon>
        <taxon>Viridiplantae</taxon>
        <taxon>Chlorophyta</taxon>
        <taxon>core chlorophytes</taxon>
        <taxon>Trebouxiophyceae</taxon>
        <taxon>Chlorellales</taxon>
        <taxon>Chlorellaceae</taxon>
        <taxon>Chlorella clade</taxon>
        <taxon>Chlorella</taxon>
    </lineage>
</organism>
<dbReference type="SUPFAM" id="SSF51045">
    <property type="entry name" value="WW domain"/>
    <property type="match status" value="2"/>
</dbReference>
<dbReference type="SUPFAM" id="SSF81698">
    <property type="entry name" value="FF domain"/>
    <property type="match status" value="3"/>
</dbReference>
<feature type="compositionally biased region" description="Pro residues" evidence="2">
    <location>
        <begin position="358"/>
        <end position="385"/>
    </location>
</feature>
<evidence type="ECO:0000313" key="5">
    <source>
        <dbReference type="EMBL" id="KAI7846041.1"/>
    </source>
</evidence>
<dbReference type="EMBL" id="JADXDR010000010">
    <property type="protein sequence ID" value="KAI7846041.1"/>
    <property type="molecule type" value="Genomic_DNA"/>
</dbReference>
<dbReference type="CDD" id="cd00201">
    <property type="entry name" value="WW"/>
    <property type="match status" value="2"/>
</dbReference>
<dbReference type="PANTHER" id="PTHR15377">
    <property type="entry name" value="TRANSCRIPTION ELONGATION REGULATOR 1"/>
    <property type="match status" value="1"/>
</dbReference>
<feature type="region of interest" description="Disordered" evidence="2">
    <location>
        <begin position="243"/>
        <end position="428"/>
    </location>
</feature>
<evidence type="ECO:0000256" key="1">
    <source>
        <dbReference type="ARBA" id="ARBA00022737"/>
    </source>
</evidence>
<dbReference type="SMART" id="SM00456">
    <property type="entry name" value="WW"/>
    <property type="match status" value="2"/>
</dbReference>
<feature type="compositionally biased region" description="Low complexity" evidence="2">
    <location>
        <begin position="386"/>
        <end position="404"/>
    </location>
</feature>
<feature type="region of interest" description="Disordered" evidence="2">
    <location>
        <begin position="644"/>
        <end position="669"/>
    </location>
</feature>
<evidence type="ECO:0000259" key="4">
    <source>
        <dbReference type="PROSITE" id="PS51676"/>
    </source>
</evidence>
<gene>
    <name evidence="5" type="ORF">COHA_000408</name>
</gene>
<dbReference type="PROSITE" id="PS01159">
    <property type="entry name" value="WW_DOMAIN_1"/>
    <property type="match status" value="2"/>
</dbReference>
<dbReference type="PRINTS" id="PR01217">
    <property type="entry name" value="PRICHEXTENSN"/>
</dbReference>
<feature type="domain" description="WW" evidence="3">
    <location>
        <begin position="118"/>
        <end position="145"/>
    </location>
</feature>
<dbReference type="SMART" id="SM00441">
    <property type="entry name" value="FF"/>
    <property type="match status" value="3"/>
</dbReference>
<feature type="domain" description="FF" evidence="4">
    <location>
        <begin position="583"/>
        <end position="636"/>
    </location>
</feature>
<dbReference type="InterPro" id="IPR002713">
    <property type="entry name" value="FF_domain"/>
</dbReference>
<proteinExistence type="predicted"/>
<dbReference type="GO" id="GO:0003712">
    <property type="term" value="F:transcription coregulator activity"/>
    <property type="evidence" value="ECO:0007669"/>
    <property type="project" value="TreeGrafter"/>
</dbReference>
<accession>A0AAD5DZN5</accession>